<accession>A0A6M1LB59</accession>
<reference evidence="4 5" key="1">
    <citation type="submission" date="2020-02" db="EMBL/GenBank/DDBJ databases">
        <title>Draft Genome Sequence of Verrucosispora sp. Strain CWR15, Isolated from Gulf of Mexico Sponge.</title>
        <authorList>
            <person name="Kennedy S.J."/>
            <person name="Cella E."/>
            <person name="Azarian T."/>
            <person name="Baker B.J."/>
            <person name="Shaw L.N."/>
        </authorList>
    </citation>
    <scope>NUCLEOTIDE SEQUENCE [LARGE SCALE GENOMIC DNA]</scope>
    <source>
        <strain evidence="4 5">CWR15</strain>
    </source>
</reference>
<feature type="compositionally biased region" description="Polar residues" evidence="1">
    <location>
        <begin position="171"/>
        <end position="194"/>
    </location>
</feature>
<dbReference type="GO" id="GO:0016020">
    <property type="term" value="C:membrane"/>
    <property type="evidence" value="ECO:0007669"/>
    <property type="project" value="InterPro"/>
</dbReference>
<comment type="caution">
    <text evidence="4">The sequence shown here is derived from an EMBL/GenBank/DDBJ whole genome shotgun (WGS) entry which is preliminary data.</text>
</comment>
<feature type="signal peptide" evidence="2">
    <location>
        <begin position="1"/>
        <end position="19"/>
    </location>
</feature>
<dbReference type="Proteomes" id="UP000478148">
    <property type="component" value="Unassembled WGS sequence"/>
</dbReference>
<feature type="region of interest" description="Disordered" evidence="1">
    <location>
        <begin position="27"/>
        <end position="109"/>
    </location>
</feature>
<feature type="region of interest" description="Disordered" evidence="1">
    <location>
        <begin position="147"/>
        <end position="202"/>
    </location>
</feature>
<keyword evidence="2" id="KW-0732">Signal</keyword>
<evidence type="ECO:0000259" key="3">
    <source>
        <dbReference type="SMART" id="SM00900"/>
    </source>
</evidence>
<dbReference type="GO" id="GO:0010181">
    <property type="term" value="F:FMN binding"/>
    <property type="evidence" value="ECO:0007669"/>
    <property type="project" value="InterPro"/>
</dbReference>
<dbReference type="EMBL" id="SAIY01000009">
    <property type="protein sequence ID" value="NGM15459.1"/>
    <property type="molecule type" value="Genomic_DNA"/>
</dbReference>
<dbReference type="InterPro" id="IPR007329">
    <property type="entry name" value="FMN-bd"/>
</dbReference>
<evidence type="ECO:0000256" key="2">
    <source>
        <dbReference type="SAM" id="SignalP"/>
    </source>
</evidence>
<dbReference type="Pfam" id="PF04205">
    <property type="entry name" value="FMN_bind"/>
    <property type="match status" value="1"/>
</dbReference>
<evidence type="ECO:0000313" key="5">
    <source>
        <dbReference type="Proteomes" id="UP000478148"/>
    </source>
</evidence>
<evidence type="ECO:0000256" key="1">
    <source>
        <dbReference type="SAM" id="MobiDB-lite"/>
    </source>
</evidence>
<protein>
    <submittedName>
        <fullName evidence="4">FMN-binding protein</fullName>
    </submittedName>
</protein>
<organism evidence="4 5">
    <name type="scientific">Verrucosispora sioxanthis</name>
    <dbReference type="NCBI Taxonomy" id="2499994"/>
    <lineage>
        <taxon>Bacteria</taxon>
        <taxon>Bacillati</taxon>
        <taxon>Actinomycetota</taxon>
        <taxon>Actinomycetes</taxon>
        <taxon>Micromonosporales</taxon>
        <taxon>Micromonosporaceae</taxon>
        <taxon>Micromonospora</taxon>
    </lineage>
</organism>
<keyword evidence="5" id="KW-1185">Reference proteome</keyword>
<dbReference type="AlphaFoldDB" id="A0A6M1LB59"/>
<name>A0A6M1LB59_9ACTN</name>
<gene>
    <name evidence="4" type="ORF">ENC19_23900</name>
</gene>
<feature type="chain" id="PRO_5039246735" evidence="2">
    <location>
        <begin position="20"/>
        <end position="202"/>
    </location>
</feature>
<proteinExistence type="predicted"/>
<feature type="compositionally biased region" description="Low complexity" evidence="1">
    <location>
        <begin position="38"/>
        <end position="72"/>
    </location>
</feature>
<feature type="domain" description="FMN-binding" evidence="3">
    <location>
        <begin position="121"/>
        <end position="201"/>
    </location>
</feature>
<feature type="compositionally biased region" description="Low complexity" evidence="1">
    <location>
        <begin position="79"/>
        <end position="91"/>
    </location>
</feature>
<sequence length="202" mass="20534">MRRALFAISGLAASTTALVVLKAAPDTSTVAQQVPAPATSGAGESTTAAEPTAEPAEATATASPRPRTSRSAEPGRKTASPSAGRAGPSSDATKKPPAARPSTAAPQPAVRRVVGPVVSNEFGNVQVAISLDGARIVDAEALELPERTAQSDQRSSQVDDRYSGTAGLVVQRQSADLDTVSGATATSESYQRSLQAAIDRAR</sequence>
<evidence type="ECO:0000313" key="4">
    <source>
        <dbReference type="EMBL" id="NGM15459.1"/>
    </source>
</evidence>
<dbReference type="SMART" id="SM00900">
    <property type="entry name" value="FMN_bind"/>
    <property type="match status" value="1"/>
</dbReference>
<dbReference type="RefSeq" id="WP_164449307.1">
    <property type="nucleotide sequence ID" value="NZ_SAIY01000009.1"/>
</dbReference>